<name>A0A8S2DDF0_9BILA</name>
<evidence type="ECO:0000256" key="1">
    <source>
        <dbReference type="SAM" id="MobiDB-lite"/>
    </source>
</evidence>
<feature type="region of interest" description="Disordered" evidence="1">
    <location>
        <begin position="588"/>
        <end position="644"/>
    </location>
</feature>
<dbReference type="Proteomes" id="UP000677228">
    <property type="component" value="Unassembled WGS sequence"/>
</dbReference>
<dbReference type="Proteomes" id="UP000682733">
    <property type="component" value="Unassembled WGS sequence"/>
</dbReference>
<accession>A0A8S2DDF0</accession>
<evidence type="ECO:0000313" key="3">
    <source>
        <dbReference type="EMBL" id="CAF3716461.1"/>
    </source>
</evidence>
<organism evidence="2 4">
    <name type="scientific">Didymodactylos carnosus</name>
    <dbReference type="NCBI Taxonomy" id="1234261"/>
    <lineage>
        <taxon>Eukaryota</taxon>
        <taxon>Metazoa</taxon>
        <taxon>Spiralia</taxon>
        <taxon>Gnathifera</taxon>
        <taxon>Rotifera</taxon>
        <taxon>Eurotatoria</taxon>
        <taxon>Bdelloidea</taxon>
        <taxon>Philodinida</taxon>
        <taxon>Philodinidae</taxon>
        <taxon>Didymodactylos</taxon>
    </lineage>
</organism>
<dbReference type="AlphaFoldDB" id="A0A8S2DDF0"/>
<proteinExistence type="predicted"/>
<sequence>MPTMLRFPVEKDSLLLTLQISKVKTTMNDEEFFDLSALPDDISLLKGADFFSLVENLLGELYKNILKVQNIDSVFLFLNINNIFEIFDYDPPDLIDLKSKCYLQNPNGDTLLKPGIQRGFECLTKLFRKKFEHVQTQDTTNSDISSHSVTDIIESHPILQSLVRFYQSQNGGKPAYEFVRQNLPSAIPTLTTMQTMITSNENSIVEGKFRFQQLQKFLQPYHQKFVFAAEDCTGVVRKLNYCAKTNSFIGFASPLLNGTPIPSYFQTDDFDQLQTWFTLTEKANLLNIHMVQPVPSANSHHTPGTFLLSAYGVNNKYNSLDIIHGDNKYLRAMRLVSGFFATFPSFKLPASSFQITIDQWPWFYLREQQPFLFFQDPIHLVTKWRNRLLSNTAQLQLGEQKIEIKHLENILNNRNYTKLDHGLTRTDIKPKDRQNFKSCTKISSEDVISILSEKEEAQGTMIYLQMLNLIITTYIERSTSIEKINFTVHDFLRRAKKLSMLNDLKSKETDQQKLKFAVHHKRRHDQEMLEKQNLRDVRKLEVEEIIESAYTRAVELIKQFNIIPALKENNIFKMNDLSEFISKQLKTKSKLSDNSKMEEDTDDDSEFELDDDDDDQKEEEDLSGDEETDGNEKSSDEEDEIDLNNIKTIKTDLRGMRIRNEIPKDQQNCYFKIKINGTEKFLHKQTDCFLLTNENSTLSSDRLSRATNRPIFDQENYNHEISLNFVTTGDNDTYISGDINNAPHETLSSVSLVVKAANDIIHAPFEPTANNKRKTSENDLLQDIDGPVPRLTITNPTTQESY</sequence>
<evidence type="ECO:0000313" key="2">
    <source>
        <dbReference type="EMBL" id="CAF0941358.1"/>
    </source>
</evidence>
<comment type="caution">
    <text evidence="2">The sequence shown here is derived from an EMBL/GenBank/DDBJ whole genome shotgun (WGS) entry which is preliminary data.</text>
</comment>
<dbReference type="EMBL" id="CAJNOK010004551">
    <property type="protein sequence ID" value="CAF0941358.1"/>
    <property type="molecule type" value="Genomic_DNA"/>
</dbReference>
<dbReference type="EMBL" id="CAJOBA010004557">
    <property type="protein sequence ID" value="CAF3716461.1"/>
    <property type="molecule type" value="Genomic_DNA"/>
</dbReference>
<gene>
    <name evidence="2" type="ORF">OVA965_LOCUS11655</name>
    <name evidence="3" type="ORF">TMI583_LOCUS11659</name>
</gene>
<feature type="compositionally biased region" description="Acidic residues" evidence="1">
    <location>
        <begin position="599"/>
        <end position="642"/>
    </location>
</feature>
<evidence type="ECO:0000313" key="4">
    <source>
        <dbReference type="Proteomes" id="UP000677228"/>
    </source>
</evidence>
<feature type="region of interest" description="Disordered" evidence="1">
    <location>
        <begin position="780"/>
        <end position="802"/>
    </location>
</feature>
<feature type="compositionally biased region" description="Polar residues" evidence="1">
    <location>
        <begin position="792"/>
        <end position="802"/>
    </location>
</feature>
<protein>
    <submittedName>
        <fullName evidence="2">Uncharacterized protein</fullName>
    </submittedName>
</protein>
<reference evidence="2" key="1">
    <citation type="submission" date="2021-02" db="EMBL/GenBank/DDBJ databases">
        <authorList>
            <person name="Nowell W R."/>
        </authorList>
    </citation>
    <scope>NUCLEOTIDE SEQUENCE</scope>
</reference>